<dbReference type="Proteomes" id="UP000772434">
    <property type="component" value="Unassembled WGS sequence"/>
</dbReference>
<evidence type="ECO:0000313" key="3">
    <source>
        <dbReference type="Proteomes" id="UP000772434"/>
    </source>
</evidence>
<proteinExistence type="predicted"/>
<dbReference type="EMBL" id="JADNRY010000037">
    <property type="protein sequence ID" value="KAF9070764.1"/>
    <property type="molecule type" value="Genomic_DNA"/>
</dbReference>
<gene>
    <name evidence="2" type="ORF">BDP27DRAFT_1362238</name>
</gene>
<dbReference type="Pfam" id="PF17171">
    <property type="entry name" value="GST_C_6"/>
    <property type="match status" value="1"/>
</dbReference>
<dbReference type="InterPro" id="IPR036282">
    <property type="entry name" value="Glutathione-S-Trfase_C_sf"/>
</dbReference>
<dbReference type="SUPFAM" id="SSF47616">
    <property type="entry name" value="GST C-terminal domain-like"/>
    <property type="match status" value="1"/>
</dbReference>
<name>A0A9P5PWX7_9AGAR</name>
<organism evidence="2 3">
    <name type="scientific">Rhodocollybia butyracea</name>
    <dbReference type="NCBI Taxonomy" id="206335"/>
    <lineage>
        <taxon>Eukaryota</taxon>
        <taxon>Fungi</taxon>
        <taxon>Dikarya</taxon>
        <taxon>Basidiomycota</taxon>
        <taxon>Agaricomycotina</taxon>
        <taxon>Agaricomycetes</taxon>
        <taxon>Agaricomycetidae</taxon>
        <taxon>Agaricales</taxon>
        <taxon>Marasmiineae</taxon>
        <taxon>Omphalotaceae</taxon>
        <taxon>Rhodocollybia</taxon>
    </lineage>
</organism>
<feature type="domain" description="Metaxin glutathione S-transferase" evidence="1">
    <location>
        <begin position="49"/>
        <end position="105"/>
    </location>
</feature>
<comment type="caution">
    <text evidence="2">The sequence shown here is derived from an EMBL/GenBank/DDBJ whole genome shotgun (WGS) entry which is preliminary data.</text>
</comment>
<evidence type="ECO:0000313" key="2">
    <source>
        <dbReference type="EMBL" id="KAF9070764.1"/>
    </source>
</evidence>
<sequence length="134" mass="15025">QSLLVPPPTSGFFPSYSITFLSPFGTTSNNPNARVSAAMKKAIFNDYADAIKALSEKLGSQKWFLGSEHPTPLDALLFAIPTLLIRVHPTWFARKSRKELNLVAWEVKGNAGRPTKQNLPQLAEYQDEIHPEWF</sequence>
<feature type="non-terminal residue" evidence="2">
    <location>
        <position position="1"/>
    </location>
</feature>
<accession>A0A9P5PWX7</accession>
<reference evidence="2" key="1">
    <citation type="submission" date="2020-11" db="EMBL/GenBank/DDBJ databases">
        <authorList>
            <consortium name="DOE Joint Genome Institute"/>
            <person name="Ahrendt S."/>
            <person name="Riley R."/>
            <person name="Andreopoulos W."/>
            <person name="Labutti K."/>
            <person name="Pangilinan J."/>
            <person name="Ruiz-Duenas F.J."/>
            <person name="Barrasa J.M."/>
            <person name="Sanchez-Garcia M."/>
            <person name="Camarero S."/>
            <person name="Miyauchi S."/>
            <person name="Serrano A."/>
            <person name="Linde D."/>
            <person name="Babiker R."/>
            <person name="Drula E."/>
            <person name="Ayuso-Fernandez I."/>
            <person name="Pacheco R."/>
            <person name="Padilla G."/>
            <person name="Ferreira P."/>
            <person name="Barriuso J."/>
            <person name="Kellner H."/>
            <person name="Castanera R."/>
            <person name="Alfaro M."/>
            <person name="Ramirez L."/>
            <person name="Pisabarro A.G."/>
            <person name="Kuo A."/>
            <person name="Tritt A."/>
            <person name="Lipzen A."/>
            <person name="He G."/>
            <person name="Yan M."/>
            <person name="Ng V."/>
            <person name="Cullen D."/>
            <person name="Martin F."/>
            <person name="Rosso M.-N."/>
            <person name="Henrissat B."/>
            <person name="Hibbett D."/>
            <person name="Martinez A.T."/>
            <person name="Grigoriev I.V."/>
        </authorList>
    </citation>
    <scope>NUCLEOTIDE SEQUENCE</scope>
    <source>
        <strain evidence="2">AH 40177</strain>
    </source>
</reference>
<dbReference type="AlphaFoldDB" id="A0A9P5PWX7"/>
<evidence type="ECO:0000259" key="1">
    <source>
        <dbReference type="Pfam" id="PF17171"/>
    </source>
</evidence>
<dbReference type="InterPro" id="IPR033468">
    <property type="entry name" value="Metaxin_GST"/>
</dbReference>
<dbReference type="OrthoDB" id="198787at2759"/>
<keyword evidence="3" id="KW-1185">Reference proteome</keyword>
<protein>
    <recommendedName>
        <fullName evidence="1">Metaxin glutathione S-transferase domain-containing protein</fullName>
    </recommendedName>
</protein>